<feature type="region of interest" description="Disordered" evidence="10">
    <location>
        <begin position="1046"/>
        <end position="1079"/>
    </location>
</feature>
<evidence type="ECO:0000256" key="7">
    <source>
        <dbReference type="ARBA" id="ARBA00023175"/>
    </source>
</evidence>
<dbReference type="PANTHER" id="PTHR45615">
    <property type="entry name" value="MYOSIN HEAVY CHAIN, NON-MUSCLE"/>
    <property type="match status" value="1"/>
</dbReference>
<keyword evidence="4" id="KW-0112">Calmodulin-binding</keyword>
<evidence type="ECO:0000256" key="8">
    <source>
        <dbReference type="ARBA" id="ARBA00023203"/>
    </source>
</evidence>
<dbReference type="FunFam" id="1.10.10.820:FF:000001">
    <property type="entry name" value="Myosin heavy chain"/>
    <property type="match status" value="1"/>
</dbReference>
<dbReference type="SUPFAM" id="SSF90257">
    <property type="entry name" value="Myosin rod fragments"/>
    <property type="match status" value="3"/>
</dbReference>
<dbReference type="GO" id="GO:0005516">
    <property type="term" value="F:calmodulin binding"/>
    <property type="evidence" value="ECO:0007669"/>
    <property type="project" value="UniProtKB-KW"/>
</dbReference>
<evidence type="ECO:0000256" key="3">
    <source>
        <dbReference type="ARBA" id="ARBA00022840"/>
    </source>
</evidence>
<dbReference type="Gene3D" id="1.20.5.340">
    <property type="match status" value="4"/>
</dbReference>
<evidence type="ECO:0000256" key="5">
    <source>
        <dbReference type="ARBA" id="ARBA00023054"/>
    </source>
</evidence>
<keyword evidence="2 9" id="KW-0547">Nucleotide-binding</keyword>
<feature type="compositionally biased region" description="Polar residues" evidence="10">
    <location>
        <begin position="226"/>
        <end position="236"/>
    </location>
</feature>
<dbReference type="InterPro" id="IPR002928">
    <property type="entry name" value="Myosin_tail"/>
</dbReference>
<dbReference type="PROSITE" id="PS51456">
    <property type="entry name" value="MYOSIN_MOTOR"/>
    <property type="match status" value="1"/>
</dbReference>
<dbReference type="InterPro" id="IPR027417">
    <property type="entry name" value="P-loop_NTPase"/>
</dbReference>
<dbReference type="CTD" id="79784"/>
<dbReference type="GO" id="GO:0051015">
    <property type="term" value="F:actin filament binding"/>
    <property type="evidence" value="ECO:0007669"/>
    <property type="project" value="InterPro"/>
</dbReference>
<feature type="region of interest" description="Disordered" evidence="10">
    <location>
        <begin position="2013"/>
        <end position="2060"/>
    </location>
</feature>
<dbReference type="Ensembl" id="ENSGACT00000073388.1">
    <property type="protein sequence ID" value="ENSGACP00000028392.1"/>
    <property type="gene ID" value="ENSGACG00000011600.2"/>
</dbReference>
<name>A0AAQ4NPT5_GASAC</name>
<dbReference type="GO" id="GO:0000281">
    <property type="term" value="P:mitotic cytokinesis"/>
    <property type="evidence" value="ECO:0007669"/>
    <property type="project" value="TreeGrafter"/>
</dbReference>
<evidence type="ECO:0000256" key="10">
    <source>
        <dbReference type="SAM" id="MobiDB-lite"/>
    </source>
</evidence>
<feature type="compositionally biased region" description="Basic and acidic residues" evidence="10">
    <location>
        <begin position="1052"/>
        <end position="1071"/>
    </location>
</feature>
<keyword evidence="5" id="KW-0175">Coiled coil</keyword>
<keyword evidence="6 9" id="KW-0518">Myosin</keyword>
<dbReference type="GO" id="GO:0031032">
    <property type="term" value="P:actomyosin structure organization"/>
    <property type="evidence" value="ECO:0007669"/>
    <property type="project" value="TreeGrafter"/>
</dbReference>
<dbReference type="GO" id="GO:0005737">
    <property type="term" value="C:cytoplasm"/>
    <property type="evidence" value="ECO:0007669"/>
    <property type="project" value="TreeGrafter"/>
</dbReference>
<dbReference type="Pfam" id="PF00063">
    <property type="entry name" value="Myosin_head"/>
    <property type="match status" value="1"/>
</dbReference>
<reference evidence="13" key="3">
    <citation type="submission" date="2025-09" db="UniProtKB">
        <authorList>
            <consortium name="Ensembl"/>
        </authorList>
    </citation>
    <scope>IDENTIFICATION</scope>
</reference>
<keyword evidence="14" id="KW-1185">Reference proteome</keyword>
<feature type="domain" description="Myosin N-terminal SH3-like" evidence="12">
    <location>
        <begin position="41"/>
        <end position="91"/>
    </location>
</feature>
<keyword evidence="3 9" id="KW-0067">ATP-binding</keyword>
<comment type="similarity">
    <text evidence="1 9">Belongs to the TRAFAC class myosin-kinesin ATPase superfamily. Myosin family.</text>
</comment>
<feature type="compositionally biased region" description="Low complexity" evidence="10">
    <location>
        <begin position="2031"/>
        <end position="2044"/>
    </location>
</feature>
<evidence type="ECO:0000256" key="2">
    <source>
        <dbReference type="ARBA" id="ARBA00022741"/>
    </source>
</evidence>
<dbReference type="Gene3D" id="2.30.30.360">
    <property type="entry name" value="Myosin S1 fragment, N-terminal"/>
    <property type="match status" value="1"/>
</dbReference>
<feature type="region of interest" description="Disordered" evidence="10">
    <location>
        <begin position="213"/>
        <end position="236"/>
    </location>
</feature>
<dbReference type="InterPro" id="IPR008989">
    <property type="entry name" value="Myosin_S1_N"/>
</dbReference>
<feature type="compositionally biased region" description="Basic and acidic residues" evidence="10">
    <location>
        <begin position="1183"/>
        <end position="1202"/>
    </location>
</feature>
<dbReference type="GeneTree" id="ENSGT00940000158808"/>
<dbReference type="Pfam" id="PF02736">
    <property type="entry name" value="Myosin_N"/>
    <property type="match status" value="1"/>
</dbReference>
<evidence type="ECO:0000313" key="13">
    <source>
        <dbReference type="Ensembl" id="ENSGACP00000028392.1"/>
    </source>
</evidence>
<proteinExistence type="inferred from homology"/>
<dbReference type="Gene3D" id="3.40.850.10">
    <property type="entry name" value="Kinesin motor domain"/>
    <property type="match status" value="1"/>
</dbReference>
<dbReference type="KEGG" id="gat:120811033"/>
<evidence type="ECO:0000256" key="9">
    <source>
        <dbReference type="PROSITE-ProRule" id="PRU00782"/>
    </source>
</evidence>
<dbReference type="PROSITE" id="PS50096">
    <property type="entry name" value="IQ"/>
    <property type="match status" value="1"/>
</dbReference>
<dbReference type="Proteomes" id="UP000007635">
    <property type="component" value="Chromosome XX"/>
</dbReference>
<dbReference type="Gene3D" id="1.10.10.820">
    <property type="match status" value="1"/>
</dbReference>
<keyword evidence="7 9" id="KW-0505">Motor protein</keyword>
<dbReference type="GeneID" id="120811033"/>
<dbReference type="FunFam" id="1.20.120.720:FF:000002">
    <property type="entry name" value="Myosin heavy chain 10"/>
    <property type="match status" value="1"/>
</dbReference>
<dbReference type="GO" id="GO:0016460">
    <property type="term" value="C:myosin II complex"/>
    <property type="evidence" value="ECO:0007669"/>
    <property type="project" value="TreeGrafter"/>
</dbReference>
<evidence type="ECO:0000256" key="4">
    <source>
        <dbReference type="ARBA" id="ARBA00022860"/>
    </source>
</evidence>
<feature type="compositionally biased region" description="Basic and acidic residues" evidence="10">
    <location>
        <begin position="1761"/>
        <end position="1772"/>
    </location>
</feature>
<feature type="region of interest" description="Disordered" evidence="10">
    <location>
        <begin position="1685"/>
        <end position="1705"/>
    </location>
</feature>
<feature type="domain" description="Myosin motor" evidence="11">
    <location>
        <begin position="95"/>
        <end position="844"/>
    </location>
</feature>
<dbReference type="FunFam" id="3.40.850.10:FF:000101">
    <property type="entry name" value="Slow myosin heavy chain 2"/>
    <property type="match status" value="1"/>
</dbReference>
<dbReference type="Pfam" id="PF01576">
    <property type="entry name" value="Myosin_tail_1"/>
    <property type="match status" value="1"/>
</dbReference>
<dbReference type="InterPro" id="IPR036961">
    <property type="entry name" value="Kinesin_motor_dom_sf"/>
</dbReference>
<dbReference type="Gene3D" id="1.20.120.720">
    <property type="entry name" value="Myosin VI head, motor domain, U50 subdomain"/>
    <property type="match status" value="1"/>
</dbReference>
<dbReference type="FunFam" id="2.30.30.360:FF:000001">
    <property type="entry name" value="Myosin heavy chain"/>
    <property type="match status" value="1"/>
</dbReference>
<feature type="region of interest" description="Disordered" evidence="10">
    <location>
        <begin position="1180"/>
        <end position="1202"/>
    </location>
</feature>
<evidence type="ECO:0000313" key="14">
    <source>
        <dbReference type="Proteomes" id="UP000007635"/>
    </source>
</evidence>
<accession>A0AAQ4NPT5</accession>
<feature type="region of interest" description="Actin-binding" evidence="9">
    <location>
        <begin position="722"/>
        <end position="744"/>
    </location>
</feature>
<evidence type="ECO:0000259" key="11">
    <source>
        <dbReference type="PROSITE" id="PS51456"/>
    </source>
</evidence>
<evidence type="ECO:0000256" key="6">
    <source>
        <dbReference type="ARBA" id="ARBA00023123"/>
    </source>
</evidence>
<dbReference type="SMART" id="SM00242">
    <property type="entry name" value="MYSc"/>
    <property type="match status" value="1"/>
</dbReference>
<feature type="region of interest" description="Disordered" evidence="10">
    <location>
        <begin position="1947"/>
        <end position="1975"/>
    </location>
</feature>
<dbReference type="FunFam" id="1.20.5.4820:FF:000002">
    <property type="entry name" value="Myosin heavy chain 10"/>
    <property type="match status" value="1"/>
</dbReference>
<dbReference type="GO" id="GO:0000146">
    <property type="term" value="F:microfilament motor activity"/>
    <property type="evidence" value="ECO:0007669"/>
    <property type="project" value="TreeGrafter"/>
</dbReference>
<feature type="binding site" evidence="9">
    <location>
        <begin position="188"/>
        <end position="195"/>
    </location>
    <ligand>
        <name>ATP</name>
        <dbReference type="ChEBI" id="CHEBI:30616"/>
    </ligand>
</feature>
<dbReference type="GO" id="GO:0032982">
    <property type="term" value="C:myosin filament"/>
    <property type="evidence" value="ECO:0007669"/>
    <property type="project" value="TreeGrafter"/>
</dbReference>
<sequence length="2060" mass="237723">MSKPTGGGINDVTHYLTSGAPLPGSPTSKPTFTAASQADWAAKRLVWVPSEKHGFESASIREERGDEVEVELTDSQRKLTLSREEVQRMNPPRFSKVEDMADLTCLNEASVLHNLRERYYSGLIYTYSGLFCVVVNPYKNLPIYTEAIVEMYRGKKRHEMPPHIYAISEAAYRSMLQDREDQAILCTGESGAGKTENTKKVIQYLAHVASSHKGGTLGRNKEATQMDGSKSLTRGSSLGNKSMQYGELERQLLQANPILEAFGNAKTVKNDNSSRFGKFIRINFDVAGYIVGANIETYLLEKSRATRQAKDERTFHIFYQLLCGTSAETKADLLLGTADEYRFLSGGSIPVPGQSDSENFTQTMDSMVIMGFTPEESLSMLKVMSAVLQLGNISFMKEKNHDQASMPDNTAAQKLCHLLGINVLEFTRAILTPRIKVGREYVQKAQTKEQADFAVEALAKATYERLFRWLVHRINRALDRRQRQGASFIGILDIAGFEIFQLNSFEQLCINYTNEKLQQLFNHTMFILEQEEYQREGIEWNFIDFGLDLQPCIDLIERPAGPPGVLALLDEECWFPRATDRSFVEKVSSEQGSHPKFFKPKQPRGEADFAIIHYAGKVDYKAHDWLVKNMDPLNDNVASLLHQSSDHFVSELWKEDIQTLPRVYFFDSYATIQANGSDMDRIVGLDQVSSGENSGPLPFGASGLKTKKGMFRTVGQLYKESLTKLMATLRNTNPNFLRCIIPNHEKKSGKLSPNLVLDQLRCNGVLEGIRICRQGFPNRIPFQEFRQRYEILTPNAIPRTFMDGKQASELMIRALELDLNLFRVGQSKVFFRAGVLAHLEEERDLKITDTIIRFQSASRGYLARKSFLKKQQQMSALRVMQRNCAAYLKLRNWQWWRLFTKVKPLLQVTRQDEEIQVRETELQKAKDNLTRVEQDYTELDKKHAQLIEEKSVLADQLQAEAELFAEAEEMRASLANRKQELEEVLGEMEIRLLEEEERGVQFAIEKKRMQQNIQDLEEQLEEEESSRQRLLLEKVSLETRVKSLESDSMNVGDHRDRLSKEKKQLEERLSEVTDQLTEEEEKTKSLNKLKNKQEAVIADLEERLKREEQGRLEQEKWRRKMENDSVDAQEQLSDMGMLCAELRGSLAQKEKEITTLQGRLEEEGARRTEAQRALREAMSQVSELKEEVDNERQMRERAEKQRRDLGEELEALKTELEDTLDTTAAQQELRSRRETELNDLQRCVEEETRHHEAQLSELRVKHSAAIDSLQEQLDNTKRARQSLEKAKVVLEEERQILSDELKSLQASRTESERGRKRAEAQLQEYSARLTQADREREDKEERVHKLQCEIENLSGNLSSIDTKTLRLTKEVSSLESQLHDAKELLQDETRQKMALGLRVRALEEEKNGLMERLEDEEEKAKEFTRQIQTHTQQLAELRKQSEEVNTAVETGEETRRKLQRVLDSVQQRERQKEEEKDRVERQRERLREEIEDMTLALQRERQNCTALEKRQKKFDQCLAEEKAVSARLAEEKDRAEADSREKETRYLSLSRALQEAQDQREELERSNKLLRLEMEQLVNQQDDVGKSVHELERTRRSLETEAQNLRAQTQELEEELTEAENSRLRLEVTLQALKAQFEREISTSEEKGEEKRRALSKQVKELEIQLEEERSQRSQAVSAKKQLEAELQEAEAQAETGSRGKEEAVKQLRRLQGQMKEALRELEESRLARDEVISQSKDNEKKIQTLEAEVLHFTEELAVSERQRRQIQQERDEMADEMVNSSSGKTAIFEEKRRLEARVTQLEEELEEEQSNSELLAERQRKTASQVETLAVQLQGERTLAQKAEAAREHLERQNKDLKTRLAELEGAVRGKHKLSVAALEAKIESMDELVEQERQERAIANKLMRKTEKKLKEVMMQAEDERRHADQYREQLDKSMVRLKQLKRQLEEVEEDNSRSNAQKRKLQREMEELTDSCQSMTREITTLRSQLSIPEWKADQRAPLPLAMRGRRALVDDFSLENSDSEEPPASPTPSSGLPGTPTPSSEHSLDPPPPYSVNHTE</sequence>
<dbReference type="GO" id="GO:0005524">
    <property type="term" value="F:ATP binding"/>
    <property type="evidence" value="ECO:0007669"/>
    <property type="project" value="UniProtKB-UniRule"/>
</dbReference>
<dbReference type="Gene3D" id="1.20.5.4820">
    <property type="match status" value="1"/>
</dbReference>
<dbReference type="PANTHER" id="PTHR45615:SF70">
    <property type="entry name" value="MYOSIN-10 ISOFORM X1"/>
    <property type="match status" value="1"/>
</dbReference>
<protein>
    <submittedName>
        <fullName evidence="13">Myosin, heavy chain 14, non-muscle</fullName>
    </submittedName>
</protein>
<organism evidence="13 14">
    <name type="scientific">Gasterosteus aculeatus aculeatus</name>
    <name type="common">three-spined stickleback</name>
    <dbReference type="NCBI Taxonomy" id="481459"/>
    <lineage>
        <taxon>Eukaryota</taxon>
        <taxon>Metazoa</taxon>
        <taxon>Chordata</taxon>
        <taxon>Craniata</taxon>
        <taxon>Vertebrata</taxon>
        <taxon>Euteleostomi</taxon>
        <taxon>Actinopterygii</taxon>
        <taxon>Neopterygii</taxon>
        <taxon>Teleostei</taxon>
        <taxon>Neoteleostei</taxon>
        <taxon>Acanthomorphata</taxon>
        <taxon>Eupercaria</taxon>
        <taxon>Perciformes</taxon>
        <taxon>Cottioidei</taxon>
        <taxon>Gasterosteales</taxon>
        <taxon>Gasterosteidae</taxon>
        <taxon>Gasterosteus</taxon>
    </lineage>
</organism>
<feature type="region of interest" description="Disordered" evidence="10">
    <location>
        <begin position="1761"/>
        <end position="1787"/>
    </location>
</feature>
<dbReference type="PRINTS" id="PR00193">
    <property type="entry name" value="MYOSINHEAVY"/>
</dbReference>
<dbReference type="SUPFAM" id="SSF52540">
    <property type="entry name" value="P-loop containing nucleoside triphosphate hydrolases"/>
    <property type="match status" value="1"/>
</dbReference>
<evidence type="ECO:0000256" key="1">
    <source>
        <dbReference type="ARBA" id="ARBA00008314"/>
    </source>
</evidence>
<keyword evidence="8 9" id="KW-0009">Actin-binding</keyword>
<dbReference type="InterPro" id="IPR001609">
    <property type="entry name" value="Myosin_head_motor_dom-like"/>
</dbReference>
<dbReference type="Gene3D" id="1.20.58.530">
    <property type="match status" value="1"/>
</dbReference>
<dbReference type="InterPro" id="IPR004009">
    <property type="entry name" value="SH3_Myosin"/>
</dbReference>
<reference evidence="13" key="2">
    <citation type="submission" date="2025-08" db="UniProtKB">
        <authorList>
            <consortium name="Ensembl"/>
        </authorList>
    </citation>
    <scope>IDENTIFICATION</scope>
</reference>
<dbReference type="RefSeq" id="XP_040022052.1">
    <property type="nucleotide sequence ID" value="XM_040166118.1"/>
</dbReference>
<dbReference type="GO" id="GO:0008360">
    <property type="term" value="P:regulation of cell shape"/>
    <property type="evidence" value="ECO:0007669"/>
    <property type="project" value="TreeGrafter"/>
</dbReference>
<dbReference type="PROSITE" id="PS51844">
    <property type="entry name" value="SH3_LIKE"/>
    <property type="match status" value="1"/>
</dbReference>
<dbReference type="FunFam" id="1.20.5.340:FF:000009">
    <property type="entry name" value="myosin-11 isoform X2"/>
    <property type="match status" value="1"/>
</dbReference>
<evidence type="ECO:0000259" key="12">
    <source>
        <dbReference type="PROSITE" id="PS51844"/>
    </source>
</evidence>
<feature type="region of interest" description="Disordered" evidence="10">
    <location>
        <begin position="1"/>
        <end position="33"/>
    </location>
</feature>
<reference evidence="13 14" key="1">
    <citation type="journal article" date="2021" name="G3 (Bethesda)">
        <title>Improved contiguity of the threespine stickleback genome using long-read sequencing.</title>
        <authorList>
            <person name="Nath S."/>
            <person name="Shaw D.E."/>
            <person name="White M.A."/>
        </authorList>
    </citation>
    <scope>NUCLEOTIDE SEQUENCE [LARGE SCALE GENOMIC DNA]</scope>
    <source>
        <strain evidence="13 14">Lake Benthic</strain>
    </source>
</reference>